<dbReference type="EMBL" id="JAAALK010000285">
    <property type="protein sequence ID" value="KAG8065983.1"/>
    <property type="molecule type" value="Genomic_DNA"/>
</dbReference>
<comment type="caution">
    <text evidence="2">The sequence shown here is derived from an EMBL/GenBank/DDBJ whole genome shotgun (WGS) entry which is preliminary data.</text>
</comment>
<name>A0A8J5S703_ZIZPA</name>
<dbReference type="AlphaFoldDB" id="A0A8J5S703"/>
<dbReference type="Proteomes" id="UP000729402">
    <property type="component" value="Unassembled WGS sequence"/>
</dbReference>
<keyword evidence="3" id="KW-1185">Reference proteome</keyword>
<evidence type="ECO:0000313" key="3">
    <source>
        <dbReference type="Proteomes" id="UP000729402"/>
    </source>
</evidence>
<reference evidence="2" key="1">
    <citation type="journal article" date="2021" name="bioRxiv">
        <title>Whole Genome Assembly and Annotation of Northern Wild Rice, Zizania palustris L., Supports a Whole Genome Duplication in the Zizania Genus.</title>
        <authorList>
            <person name="Haas M."/>
            <person name="Kono T."/>
            <person name="Macchietto M."/>
            <person name="Millas R."/>
            <person name="McGilp L."/>
            <person name="Shao M."/>
            <person name="Duquette J."/>
            <person name="Hirsch C.N."/>
            <person name="Kimball J."/>
        </authorList>
    </citation>
    <scope>NUCLEOTIDE SEQUENCE</scope>
    <source>
        <tissue evidence="2">Fresh leaf tissue</tissue>
    </source>
</reference>
<feature type="region of interest" description="Disordered" evidence="1">
    <location>
        <begin position="125"/>
        <end position="152"/>
    </location>
</feature>
<proteinExistence type="predicted"/>
<accession>A0A8J5S703</accession>
<sequence>MGTIDTSTSAGGDTARDNIGAGDDSVGNTVLDTGADVIRASDATGGILTSTSTVATHQVTHSKVLMIAHDNIPSSGGEVILFRDGGFEWPLGSALGTHTLNIRTSGDDSRGKHLGGGRLDYDASILGGGGPGGRSSCSLGQEGPSDGLGIPR</sequence>
<protein>
    <submittedName>
        <fullName evidence="2">Uncharacterized protein</fullName>
    </submittedName>
</protein>
<evidence type="ECO:0000313" key="2">
    <source>
        <dbReference type="EMBL" id="KAG8065983.1"/>
    </source>
</evidence>
<reference evidence="2" key="2">
    <citation type="submission" date="2021-02" db="EMBL/GenBank/DDBJ databases">
        <authorList>
            <person name="Kimball J.A."/>
            <person name="Haas M.W."/>
            <person name="Macchietto M."/>
            <person name="Kono T."/>
            <person name="Duquette J."/>
            <person name="Shao M."/>
        </authorList>
    </citation>
    <scope>NUCLEOTIDE SEQUENCE</scope>
    <source>
        <tissue evidence="2">Fresh leaf tissue</tissue>
    </source>
</reference>
<gene>
    <name evidence="2" type="ORF">GUJ93_ZPchr0004g38155</name>
</gene>
<feature type="region of interest" description="Disordered" evidence="1">
    <location>
        <begin position="1"/>
        <end position="26"/>
    </location>
</feature>
<organism evidence="2 3">
    <name type="scientific">Zizania palustris</name>
    <name type="common">Northern wild rice</name>
    <dbReference type="NCBI Taxonomy" id="103762"/>
    <lineage>
        <taxon>Eukaryota</taxon>
        <taxon>Viridiplantae</taxon>
        <taxon>Streptophyta</taxon>
        <taxon>Embryophyta</taxon>
        <taxon>Tracheophyta</taxon>
        <taxon>Spermatophyta</taxon>
        <taxon>Magnoliopsida</taxon>
        <taxon>Liliopsida</taxon>
        <taxon>Poales</taxon>
        <taxon>Poaceae</taxon>
        <taxon>BOP clade</taxon>
        <taxon>Oryzoideae</taxon>
        <taxon>Oryzeae</taxon>
        <taxon>Zizaniinae</taxon>
        <taxon>Zizania</taxon>
    </lineage>
</organism>
<evidence type="ECO:0000256" key="1">
    <source>
        <dbReference type="SAM" id="MobiDB-lite"/>
    </source>
</evidence>
<feature type="compositionally biased region" description="Polar residues" evidence="1">
    <location>
        <begin position="1"/>
        <end position="11"/>
    </location>
</feature>